<sequence>MSSVYLQRKRGECLGARPRGGSPCAPVATGDASAGYSDLAE</sequence>
<accession>U1PC74</accession>
<evidence type="ECO:0000313" key="3">
    <source>
        <dbReference type="Proteomes" id="UP000030649"/>
    </source>
</evidence>
<dbReference type="STRING" id="1238424.J07HQW1_01209"/>
<organism evidence="2 3">
    <name type="scientific">Haloquadratum walsbyi J07HQW1</name>
    <dbReference type="NCBI Taxonomy" id="1238424"/>
    <lineage>
        <taxon>Archaea</taxon>
        <taxon>Methanobacteriati</taxon>
        <taxon>Methanobacteriota</taxon>
        <taxon>Stenosarchaea group</taxon>
        <taxon>Halobacteria</taxon>
        <taxon>Halobacteriales</taxon>
        <taxon>Haloferacaceae</taxon>
        <taxon>Haloquadratum</taxon>
    </lineage>
</organism>
<dbReference type="EMBL" id="KE356560">
    <property type="protein sequence ID" value="ERG91177.1"/>
    <property type="molecule type" value="Genomic_DNA"/>
</dbReference>
<reference evidence="2 3" key="1">
    <citation type="journal article" date="2013" name="PLoS ONE">
        <title>Assembly-driven community genomics of a hypersaline microbial ecosystem.</title>
        <authorList>
            <person name="Podell S."/>
            <person name="Ugalde J.A."/>
            <person name="Narasingarao P."/>
            <person name="Banfield J.F."/>
            <person name="Heidelberg K.B."/>
            <person name="Allen E.E."/>
        </authorList>
    </citation>
    <scope>NUCLEOTIDE SEQUENCE [LARGE SCALE GENOMIC DNA]</scope>
    <source>
        <strain evidence="3">J07HQW1</strain>
    </source>
</reference>
<protein>
    <submittedName>
        <fullName evidence="2">Uncharacterized protein</fullName>
    </submittedName>
</protein>
<proteinExistence type="predicted"/>
<gene>
    <name evidence="2" type="ORF">J07HQW1_01209</name>
</gene>
<evidence type="ECO:0000256" key="1">
    <source>
        <dbReference type="SAM" id="MobiDB-lite"/>
    </source>
</evidence>
<name>U1PC74_9EURY</name>
<dbReference type="AlphaFoldDB" id="U1PC74"/>
<evidence type="ECO:0000313" key="2">
    <source>
        <dbReference type="EMBL" id="ERG91177.1"/>
    </source>
</evidence>
<feature type="region of interest" description="Disordered" evidence="1">
    <location>
        <begin position="12"/>
        <end position="41"/>
    </location>
</feature>
<dbReference type="HOGENOM" id="CLU_3263726_0_0_2"/>
<dbReference type="Proteomes" id="UP000030649">
    <property type="component" value="Unassembled WGS sequence"/>
</dbReference>